<dbReference type="KEGG" id="obg:Verru16b_02610"/>
<organism evidence="3 4">
    <name type="scientific">Lacunisphaera limnophila</name>
    <dbReference type="NCBI Taxonomy" id="1838286"/>
    <lineage>
        <taxon>Bacteria</taxon>
        <taxon>Pseudomonadati</taxon>
        <taxon>Verrucomicrobiota</taxon>
        <taxon>Opitutia</taxon>
        <taxon>Opitutales</taxon>
        <taxon>Opitutaceae</taxon>
        <taxon>Lacunisphaera</taxon>
    </lineage>
</organism>
<dbReference type="Gene3D" id="3.40.50.2020">
    <property type="match status" value="1"/>
</dbReference>
<protein>
    <submittedName>
        <fullName evidence="3">DNA utilization protein GntX</fullName>
    </submittedName>
</protein>
<dbReference type="CDD" id="cd06223">
    <property type="entry name" value="PRTases_typeI"/>
    <property type="match status" value="1"/>
</dbReference>
<dbReference type="InterPro" id="IPR029057">
    <property type="entry name" value="PRTase-like"/>
</dbReference>
<name>A0A1D8AXB1_9BACT</name>
<dbReference type="InterPro" id="IPR051910">
    <property type="entry name" value="ComF/GntX_DNA_util-trans"/>
</dbReference>
<evidence type="ECO:0000259" key="2">
    <source>
        <dbReference type="Pfam" id="PF18912"/>
    </source>
</evidence>
<accession>A0A1D8AXB1</accession>
<dbReference type="Proteomes" id="UP000095228">
    <property type="component" value="Chromosome"/>
</dbReference>
<dbReference type="STRING" id="1838286.Verru16b_02610"/>
<sequence>MEYVAKKIYRAGIDVLFPPSCVDCGGVVEAGWYRHLCGPCAARLHVVQPPFCPTCGHPFFGALEENRRCAHCETLAPRFGEGRTAILLQGSGRSLIHTLKYHAGLHVLGDITSAMRRASGYADYVRGAVLVPVPLHPRKHRERRYNQSRLLADCAVQAADGQAEVKELLRRITDTPTQTHFDREARRENLKNAFALAPGATLNPSLRYLLVDDVFTTGSTLNSCAAVLRRGGALRLDVVTFGHG</sequence>
<dbReference type="PANTHER" id="PTHR47505">
    <property type="entry name" value="DNA UTILIZATION PROTEIN YHGH"/>
    <property type="match status" value="1"/>
</dbReference>
<dbReference type="Pfam" id="PF18912">
    <property type="entry name" value="DZR_2"/>
    <property type="match status" value="1"/>
</dbReference>
<dbReference type="AlphaFoldDB" id="A0A1D8AXB1"/>
<dbReference type="EMBL" id="CP016094">
    <property type="protein sequence ID" value="AOS45529.1"/>
    <property type="molecule type" value="Genomic_DNA"/>
</dbReference>
<dbReference type="PANTHER" id="PTHR47505:SF1">
    <property type="entry name" value="DNA UTILIZATION PROTEIN YHGH"/>
    <property type="match status" value="1"/>
</dbReference>
<dbReference type="InterPro" id="IPR044005">
    <property type="entry name" value="DZR_2"/>
</dbReference>
<evidence type="ECO:0000313" key="3">
    <source>
        <dbReference type="EMBL" id="AOS45529.1"/>
    </source>
</evidence>
<reference evidence="3 4" key="1">
    <citation type="submission" date="2016-06" db="EMBL/GenBank/DDBJ databases">
        <title>Three novel species with peptidoglycan cell walls form the new genus Lacunisphaera gen. nov. in the family Opitutaceae of the verrucomicrobial subdivision 4.</title>
        <authorList>
            <person name="Rast P."/>
            <person name="Gloeckner I."/>
            <person name="Jogler M."/>
            <person name="Boedeker C."/>
            <person name="Jeske O."/>
            <person name="Wiegand S."/>
            <person name="Reinhardt R."/>
            <person name="Schumann P."/>
            <person name="Rohde M."/>
            <person name="Spring S."/>
            <person name="Gloeckner F.O."/>
            <person name="Jogler C."/>
        </authorList>
    </citation>
    <scope>NUCLEOTIDE SEQUENCE [LARGE SCALE GENOMIC DNA]</scope>
    <source>
        <strain evidence="3 4">IG16b</strain>
    </source>
</reference>
<proteinExistence type="inferred from homology"/>
<dbReference type="InterPro" id="IPR000836">
    <property type="entry name" value="PRTase_dom"/>
</dbReference>
<comment type="similarity">
    <text evidence="1">Belongs to the ComF/GntX family.</text>
</comment>
<dbReference type="OrthoDB" id="9779910at2"/>
<dbReference type="SUPFAM" id="SSF53271">
    <property type="entry name" value="PRTase-like"/>
    <property type="match status" value="1"/>
</dbReference>
<evidence type="ECO:0000313" key="4">
    <source>
        <dbReference type="Proteomes" id="UP000095228"/>
    </source>
</evidence>
<dbReference type="PATRIC" id="fig|1838286.3.peg.2625"/>
<feature type="domain" description="Double zinc ribbon" evidence="2">
    <location>
        <begin position="13"/>
        <end position="72"/>
    </location>
</feature>
<keyword evidence="4" id="KW-1185">Reference proteome</keyword>
<evidence type="ECO:0000256" key="1">
    <source>
        <dbReference type="ARBA" id="ARBA00008007"/>
    </source>
</evidence>
<gene>
    <name evidence="3" type="ORF">Verru16b_02610</name>
</gene>